<proteinExistence type="predicted"/>
<feature type="signal peptide" evidence="1">
    <location>
        <begin position="1"/>
        <end position="16"/>
    </location>
</feature>
<comment type="caution">
    <text evidence="2">The sequence shown here is derived from an EMBL/GenBank/DDBJ whole genome shotgun (WGS) entry which is preliminary data.</text>
</comment>
<evidence type="ECO:0000313" key="2">
    <source>
        <dbReference type="EMBL" id="RXN20050.1"/>
    </source>
</evidence>
<dbReference type="EMBL" id="QBIY01012653">
    <property type="protein sequence ID" value="RXN20050.1"/>
    <property type="molecule type" value="Genomic_DNA"/>
</dbReference>
<evidence type="ECO:0000256" key="1">
    <source>
        <dbReference type="SAM" id="SignalP"/>
    </source>
</evidence>
<accession>A0A498MIS2</accession>
<dbReference type="AlphaFoldDB" id="A0A498MIS2"/>
<organism evidence="2 3">
    <name type="scientific">Labeo rohita</name>
    <name type="common">Indian major carp</name>
    <name type="synonym">Cyprinus rohita</name>
    <dbReference type="NCBI Taxonomy" id="84645"/>
    <lineage>
        <taxon>Eukaryota</taxon>
        <taxon>Metazoa</taxon>
        <taxon>Chordata</taxon>
        <taxon>Craniata</taxon>
        <taxon>Vertebrata</taxon>
        <taxon>Euteleostomi</taxon>
        <taxon>Actinopterygii</taxon>
        <taxon>Neopterygii</taxon>
        <taxon>Teleostei</taxon>
        <taxon>Ostariophysi</taxon>
        <taxon>Cypriniformes</taxon>
        <taxon>Cyprinidae</taxon>
        <taxon>Labeoninae</taxon>
        <taxon>Labeonini</taxon>
        <taxon>Labeo</taxon>
    </lineage>
</organism>
<keyword evidence="1" id="KW-0732">Signal</keyword>
<gene>
    <name evidence="2" type="ORF">ROHU_025352</name>
</gene>
<sequence>MLFLVALSCVVVAAQSNDRDHWDQVSPVNGEKYFSGPDGGVKVPQTGGRTPVRPRWEQNFGRPVFGENVFLLPKSKSQMQPPKKAGVNRPQELGYGFSTFGPQPYVKLIFNPNATPRISFEYGITQLLPAFMKVSILVPELRVTVGFEVFDYTF</sequence>
<protein>
    <submittedName>
        <fullName evidence="2">Basic salivary proline-rich 3-like protein</fullName>
    </submittedName>
</protein>
<evidence type="ECO:0000313" key="3">
    <source>
        <dbReference type="Proteomes" id="UP000290572"/>
    </source>
</evidence>
<feature type="chain" id="PRO_5019772697" evidence="1">
    <location>
        <begin position="17"/>
        <end position="154"/>
    </location>
</feature>
<keyword evidence="3" id="KW-1185">Reference proteome</keyword>
<name>A0A498MIS2_LABRO</name>
<dbReference type="Proteomes" id="UP000290572">
    <property type="component" value="Unassembled WGS sequence"/>
</dbReference>
<reference evidence="2 3" key="1">
    <citation type="submission" date="2018-03" db="EMBL/GenBank/DDBJ databases">
        <title>Draft genome sequence of Rohu Carp (Labeo rohita).</title>
        <authorList>
            <person name="Das P."/>
            <person name="Kushwaha B."/>
            <person name="Joshi C.G."/>
            <person name="Kumar D."/>
            <person name="Nagpure N.S."/>
            <person name="Sahoo L."/>
            <person name="Das S.P."/>
            <person name="Bit A."/>
            <person name="Patnaik S."/>
            <person name="Meher P.K."/>
            <person name="Jayasankar P."/>
            <person name="Koringa P.G."/>
            <person name="Patel N.V."/>
            <person name="Hinsu A.T."/>
            <person name="Kumar R."/>
            <person name="Pandey M."/>
            <person name="Agarwal S."/>
            <person name="Srivastava S."/>
            <person name="Singh M."/>
            <person name="Iquebal M.A."/>
            <person name="Jaiswal S."/>
            <person name="Angadi U.B."/>
            <person name="Kumar N."/>
            <person name="Raza M."/>
            <person name="Shah T.M."/>
            <person name="Rai A."/>
            <person name="Jena J.K."/>
        </authorList>
    </citation>
    <scope>NUCLEOTIDE SEQUENCE [LARGE SCALE GENOMIC DNA]</scope>
    <source>
        <strain evidence="2">DASCIFA01</strain>
        <tissue evidence="2">Testis</tissue>
    </source>
</reference>